<feature type="region of interest" description="Disordered" evidence="1">
    <location>
        <begin position="452"/>
        <end position="514"/>
    </location>
</feature>
<keyword evidence="2" id="KW-0472">Membrane</keyword>
<keyword evidence="2" id="KW-0812">Transmembrane</keyword>
<dbReference type="PANTHER" id="PTHR38166">
    <property type="entry name" value="C2H2-TYPE DOMAIN-CONTAINING PROTEIN-RELATED"/>
    <property type="match status" value="1"/>
</dbReference>
<dbReference type="PANTHER" id="PTHR38166:SF1">
    <property type="entry name" value="C2H2-TYPE DOMAIN-CONTAINING PROTEIN"/>
    <property type="match status" value="1"/>
</dbReference>
<dbReference type="EMBL" id="PJEX01000579">
    <property type="protein sequence ID" value="TKW49268.1"/>
    <property type="molecule type" value="Genomic_DNA"/>
</dbReference>
<name>A0A4U6X1N1_9PEZI</name>
<dbReference type="AlphaFoldDB" id="A0A4U6X1N1"/>
<gene>
    <name evidence="3" type="ORF">CTA1_138</name>
</gene>
<evidence type="ECO:0000313" key="4">
    <source>
        <dbReference type="Proteomes" id="UP000310108"/>
    </source>
</evidence>
<dbReference type="Proteomes" id="UP000310108">
    <property type="component" value="Unassembled WGS sequence"/>
</dbReference>
<proteinExistence type="predicted"/>
<organism evidence="3 4">
    <name type="scientific">Colletotrichum tanaceti</name>
    <dbReference type="NCBI Taxonomy" id="1306861"/>
    <lineage>
        <taxon>Eukaryota</taxon>
        <taxon>Fungi</taxon>
        <taxon>Dikarya</taxon>
        <taxon>Ascomycota</taxon>
        <taxon>Pezizomycotina</taxon>
        <taxon>Sordariomycetes</taxon>
        <taxon>Hypocreomycetidae</taxon>
        <taxon>Glomerellales</taxon>
        <taxon>Glomerellaceae</taxon>
        <taxon>Colletotrichum</taxon>
        <taxon>Colletotrichum destructivum species complex</taxon>
    </lineage>
</organism>
<evidence type="ECO:0000256" key="1">
    <source>
        <dbReference type="SAM" id="MobiDB-lite"/>
    </source>
</evidence>
<feature type="transmembrane region" description="Helical" evidence="2">
    <location>
        <begin position="20"/>
        <end position="38"/>
    </location>
</feature>
<evidence type="ECO:0000256" key="2">
    <source>
        <dbReference type="SAM" id="Phobius"/>
    </source>
</evidence>
<protein>
    <recommendedName>
        <fullName evidence="5">C2H2-type domain-containing protein</fullName>
    </recommendedName>
</protein>
<feature type="region of interest" description="Disordered" evidence="1">
    <location>
        <begin position="133"/>
        <end position="210"/>
    </location>
</feature>
<comment type="caution">
    <text evidence="3">The sequence shown here is derived from an EMBL/GenBank/DDBJ whole genome shotgun (WGS) entry which is preliminary data.</text>
</comment>
<feature type="compositionally biased region" description="Basic and acidic residues" evidence="1">
    <location>
        <begin position="198"/>
        <end position="210"/>
    </location>
</feature>
<keyword evidence="2" id="KW-1133">Transmembrane helix</keyword>
<evidence type="ECO:0008006" key="5">
    <source>
        <dbReference type="Google" id="ProtNLM"/>
    </source>
</evidence>
<reference evidence="3 4" key="1">
    <citation type="journal article" date="2019" name="PLoS ONE">
        <title>Comparative genome analysis indicates high evolutionary potential of pathogenicity genes in Colletotrichum tanaceti.</title>
        <authorList>
            <person name="Lelwala R.V."/>
            <person name="Korhonen P.K."/>
            <person name="Young N.D."/>
            <person name="Scott J.B."/>
            <person name="Ades P.A."/>
            <person name="Gasser R.B."/>
            <person name="Taylor P.W.J."/>
        </authorList>
    </citation>
    <scope>NUCLEOTIDE SEQUENCE [LARGE SCALE GENOMIC DNA]</scope>
    <source>
        <strain evidence="3">BRIP57314</strain>
    </source>
</reference>
<keyword evidence="4" id="KW-1185">Reference proteome</keyword>
<accession>A0A4U6X1N1</accession>
<evidence type="ECO:0000313" key="3">
    <source>
        <dbReference type="EMBL" id="TKW49268.1"/>
    </source>
</evidence>
<sequence length="514" mass="58113">MVIAYHPAANLLLMLRPTGFLVQRLVPTALVLVALPYVHELILFWFRFALVADDSVAAEGRSSWPGPACCSTPVAFLSRHLAGANADWLIAQSTAEWIISKVYRFHIMLWQWLVRLLHPTRVPLTATSDQYPTKEQVITRAPGTTSNRVEKRQNAKSKAGSKGSAKSRGKGKAVRSNSRLMPPEDRKKDDGSEEDHDSDTGEHPEGSRSTEARLMACPYYKMDPIGYYRCVEKHKLYGFNRLKQHIERCHNTTLYPYYCPLCWVKFDDAEARDRHVVSRGCEMIIGPGDFNPDEIARLQNNLPRGLSDRDKWYWMWDEFFAAHPRPESPYVYEGIREPLRLLTGIARRNAASQEFGDWLEVRLRTPSAFWDDVIGQLLTLRHEHTPLSRQSPPLPPPPPPIANAPLMAVTHNNTASPSYAEASNMSFFPQPIWPLEPPILPHELWTQSLQMDTPPAGQAAPEPRNPGSASAGASDGHDYWNMAGRTQSTEETVPDPLPLEEFVNFDDAPEQRHE</sequence>